<proteinExistence type="predicted"/>
<accession>A0A9P8JZI5</accession>
<sequence>MMRRTLRRSCAACARSKYSCDLRTPTCSRCIKRRTHCEYANEPLTAPLTTLRSDAAPSAIVLLPPDTSRFSSLDPFDSYPQTKLSRQHVQRLIHSFLTKIAFQYYPLDMKECSNPFIVSWWPLALGDPALFHISLQTACLDEELLAQKGFQTSELLMADSVALLRRKVQDQDLAIQDSTMNSVITLAAIEFGKGNIEVSQMHIQGVRRMVHMRGGIKEVKRTSPLTARMVSWVSMILTGHAQFDTQDDLGVGDGISPISEWHLIQPLSGPVDIGDFTLDEPVANIFHRLRNLSHTAQQPPLSTTKLHDLACFVVHRLLPTNSDFLCSTSSSTTEVMRYALILYMLIIHGTTYYPHTFVLNQALTQFVKHYEQSELVFYTQDASRVWLLTVGMVASVGTSHYRWLSGKARTTAFSMQMRRWDEVFRHVKSILWFVMAPGESGFRPHWDTIFNTLNLPALPEYQANHLLNSTIMK</sequence>
<dbReference type="SUPFAM" id="SSF57701">
    <property type="entry name" value="Zn2/Cys6 DNA-binding domain"/>
    <property type="match status" value="1"/>
</dbReference>
<dbReference type="EMBL" id="JAHFXS010000260">
    <property type="protein sequence ID" value="KAG9986995.1"/>
    <property type="molecule type" value="Genomic_DNA"/>
</dbReference>
<dbReference type="CDD" id="cd00067">
    <property type="entry name" value="GAL4"/>
    <property type="match status" value="1"/>
</dbReference>
<evidence type="ECO:0000313" key="4">
    <source>
        <dbReference type="Proteomes" id="UP000729357"/>
    </source>
</evidence>
<gene>
    <name evidence="3" type="ORF">KCU98_g3653</name>
</gene>
<feature type="domain" description="Zn(2)-C6 fungal-type" evidence="2">
    <location>
        <begin position="9"/>
        <end position="39"/>
    </location>
</feature>
<evidence type="ECO:0000256" key="1">
    <source>
        <dbReference type="ARBA" id="ARBA00023242"/>
    </source>
</evidence>
<organism evidence="3 4">
    <name type="scientific">Aureobasidium melanogenum</name>
    <name type="common">Aureobasidium pullulans var. melanogenum</name>
    <dbReference type="NCBI Taxonomy" id="46634"/>
    <lineage>
        <taxon>Eukaryota</taxon>
        <taxon>Fungi</taxon>
        <taxon>Dikarya</taxon>
        <taxon>Ascomycota</taxon>
        <taxon>Pezizomycotina</taxon>
        <taxon>Dothideomycetes</taxon>
        <taxon>Dothideomycetidae</taxon>
        <taxon>Dothideales</taxon>
        <taxon>Saccotheciaceae</taxon>
        <taxon>Aureobasidium</taxon>
    </lineage>
</organism>
<dbReference type="GO" id="GO:0008270">
    <property type="term" value="F:zinc ion binding"/>
    <property type="evidence" value="ECO:0007669"/>
    <property type="project" value="InterPro"/>
</dbReference>
<name>A0A9P8JZI5_AURME</name>
<dbReference type="PROSITE" id="PS50048">
    <property type="entry name" value="ZN2_CY6_FUNGAL_2"/>
    <property type="match status" value="1"/>
</dbReference>
<dbReference type="InterPro" id="IPR021858">
    <property type="entry name" value="Fun_TF"/>
</dbReference>
<dbReference type="InterPro" id="IPR036864">
    <property type="entry name" value="Zn2-C6_fun-type_DNA-bd_sf"/>
</dbReference>
<evidence type="ECO:0000313" key="3">
    <source>
        <dbReference type="EMBL" id="KAG9986995.1"/>
    </source>
</evidence>
<dbReference type="InterPro" id="IPR001138">
    <property type="entry name" value="Zn2Cys6_DnaBD"/>
</dbReference>
<dbReference type="PRINTS" id="PR00755">
    <property type="entry name" value="AFLATOXINBRP"/>
</dbReference>
<comment type="caution">
    <text evidence="3">The sequence shown here is derived from an EMBL/GenBank/DDBJ whole genome shotgun (WGS) entry which is preliminary data.</text>
</comment>
<dbReference type="Pfam" id="PF00172">
    <property type="entry name" value="Zn_clus"/>
    <property type="match status" value="1"/>
</dbReference>
<reference evidence="3" key="1">
    <citation type="journal article" date="2021" name="J Fungi (Basel)">
        <title>Virulence traits and population genomics of the black yeast Aureobasidium melanogenum.</title>
        <authorList>
            <person name="Cernosa A."/>
            <person name="Sun X."/>
            <person name="Gostincar C."/>
            <person name="Fang C."/>
            <person name="Gunde-Cimerman N."/>
            <person name="Song Z."/>
        </authorList>
    </citation>
    <scope>NUCLEOTIDE SEQUENCE</scope>
    <source>
        <strain evidence="3">EXF-9298</strain>
    </source>
</reference>
<keyword evidence="4" id="KW-1185">Reference proteome</keyword>
<dbReference type="PANTHER" id="PTHR37540:SF5">
    <property type="entry name" value="TRANSCRIPTION FACTOR DOMAIN-CONTAINING PROTEIN"/>
    <property type="match status" value="1"/>
</dbReference>
<dbReference type="AlphaFoldDB" id="A0A9P8JZI5"/>
<protein>
    <recommendedName>
        <fullName evidence="2">Zn(2)-C6 fungal-type domain-containing protein</fullName>
    </recommendedName>
</protein>
<dbReference type="Pfam" id="PF11951">
    <property type="entry name" value="Fungal_trans_2"/>
    <property type="match status" value="1"/>
</dbReference>
<dbReference type="GO" id="GO:0000981">
    <property type="term" value="F:DNA-binding transcription factor activity, RNA polymerase II-specific"/>
    <property type="evidence" value="ECO:0007669"/>
    <property type="project" value="InterPro"/>
</dbReference>
<dbReference type="PROSITE" id="PS00463">
    <property type="entry name" value="ZN2_CY6_FUNGAL_1"/>
    <property type="match status" value="1"/>
</dbReference>
<dbReference type="Proteomes" id="UP000729357">
    <property type="component" value="Unassembled WGS sequence"/>
</dbReference>
<keyword evidence="1" id="KW-0539">Nucleus</keyword>
<dbReference type="Gene3D" id="4.10.240.10">
    <property type="entry name" value="Zn(2)-C6 fungal-type DNA-binding domain"/>
    <property type="match status" value="1"/>
</dbReference>
<evidence type="ECO:0000259" key="2">
    <source>
        <dbReference type="PROSITE" id="PS50048"/>
    </source>
</evidence>
<reference evidence="3" key="2">
    <citation type="submission" date="2021-08" db="EMBL/GenBank/DDBJ databases">
        <authorList>
            <person name="Gostincar C."/>
            <person name="Sun X."/>
            <person name="Song Z."/>
            <person name="Gunde-Cimerman N."/>
        </authorList>
    </citation>
    <scope>NUCLEOTIDE SEQUENCE</scope>
    <source>
        <strain evidence="3">EXF-9298</strain>
    </source>
</reference>
<dbReference type="PANTHER" id="PTHR37540">
    <property type="entry name" value="TRANSCRIPTION FACTOR (ACR-2), PUTATIVE-RELATED-RELATED"/>
    <property type="match status" value="1"/>
</dbReference>
<dbReference type="SMART" id="SM00066">
    <property type="entry name" value="GAL4"/>
    <property type="match status" value="1"/>
</dbReference>
<feature type="non-terminal residue" evidence="3">
    <location>
        <position position="473"/>
    </location>
</feature>